<evidence type="ECO:0000259" key="3">
    <source>
        <dbReference type="PROSITE" id="PS50110"/>
    </source>
</evidence>
<evidence type="ECO:0000313" key="4">
    <source>
        <dbReference type="EMBL" id="TGU70316.1"/>
    </source>
</evidence>
<dbReference type="AlphaFoldDB" id="A0A4S1CBK4"/>
<keyword evidence="5" id="KW-1185">Reference proteome</keyword>
<dbReference type="PROSITE" id="PS50110">
    <property type="entry name" value="RESPONSE_REGULATORY"/>
    <property type="match status" value="1"/>
</dbReference>
<dbReference type="Pfam" id="PF00072">
    <property type="entry name" value="Response_reg"/>
    <property type="match status" value="1"/>
</dbReference>
<name>A0A4S1CBK4_9BACT</name>
<dbReference type="SUPFAM" id="SSF160246">
    <property type="entry name" value="EspE N-terminal domain-like"/>
    <property type="match status" value="1"/>
</dbReference>
<feature type="domain" description="Response regulatory" evidence="3">
    <location>
        <begin position="167"/>
        <end position="283"/>
    </location>
</feature>
<dbReference type="Pfam" id="PF05157">
    <property type="entry name" value="MshEN"/>
    <property type="match status" value="1"/>
</dbReference>
<dbReference type="PANTHER" id="PTHR44591:SF25">
    <property type="entry name" value="CHEMOTAXIS TWO-COMPONENT RESPONSE REGULATOR"/>
    <property type="match status" value="1"/>
</dbReference>
<dbReference type="Gene3D" id="3.40.50.2300">
    <property type="match status" value="1"/>
</dbReference>
<dbReference type="PANTHER" id="PTHR44591">
    <property type="entry name" value="STRESS RESPONSE REGULATOR PROTEIN 1"/>
    <property type="match status" value="1"/>
</dbReference>
<protein>
    <submittedName>
        <fullName evidence="4">Response regulator</fullName>
    </submittedName>
</protein>
<evidence type="ECO:0000256" key="1">
    <source>
        <dbReference type="ARBA" id="ARBA00022553"/>
    </source>
</evidence>
<organism evidence="4 5">
    <name type="scientific">Geomonas terrae</name>
    <dbReference type="NCBI Taxonomy" id="2562681"/>
    <lineage>
        <taxon>Bacteria</taxon>
        <taxon>Pseudomonadati</taxon>
        <taxon>Thermodesulfobacteriota</taxon>
        <taxon>Desulfuromonadia</taxon>
        <taxon>Geobacterales</taxon>
        <taxon>Geobacteraceae</taxon>
        <taxon>Geomonas</taxon>
    </lineage>
</organism>
<dbReference type="InterPro" id="IPR050595">
    <property type="entry name" value="Bact_response_regulator"/>
</dbReference>
<dbReference type="EMBL" id="SRSC01000005">
    <property type="protein sequence ID" value="TGU70316.1"/>
    <property type="molecule type" value="Genomic_DNA"/>
</dbReference>
<reference evidence="4 5" key="1">
    <citation type="submission" date="2019-04" db="EMBL/GenBank/DDBJ databases">
        <title>Geobacter oryzae sp. nov., ferric-reducing bacteria isolated from paddy soil.</title>
        <authorList>
            <person name="Xu Z."/>
            <person name="Masuda Y."/>
            <person name="Itoh H."/>
            <person name="Senoo K."/>
        </authorList>
    </citation>
    <scope>NUCLEOTIDE SEQUENCE [LARGE SCALE GENOMIC DNA]</scope>
    <source>
        <strain evidence="4 5">Red111</strain>
    </source>
</reference>
<dbReference type="SUPFAM" id="SSF52172">
    <property type="entry name" value="CheY-like"/>
    <property type="match status" value="1"/>
</dbReference>
<dbReference type="GO" id="GO:0000160">
    <property type="term" value="P:phosphorelay signal transduction system"/>
    <property type="evidence" value="ECO:0007669"/>
    <property type="project" value="InterPro"/>
</dbReference>
<dbReference type="InterPro" id="IPR001789">
    <property type="entry name" value="Sig_transdc_resp-reg_receiver"/>
</dbReference>
<evidence type="ECO:0000313" key="5">
    <source>
        <dbReference type="Proteomes" id="UP000306416"/>
    </source>
</evidence>
<dbReference type="RefSeq" id="WP_135872754.1">
    <property type="nucleotide sequence ID" value="NZ_SRSC01000005.1"/>
</dbReference>
<evidence type="ECO:0000256" key="2">
    <source>
        <dbReference type="PROSITE-ProRule" id="PRU00169"/>
    </source>
</evidence>
<dbReference type="SMART" id="SM00448">
    <property type="entry name" value="REC"/>
    <property type="match status" value="1"/>
</dbReference>
<dbReference type="InterPro" id="IPR011006">
    <property type="entry name" value="CheY-like_superfamily"/>
</dbReference>
<accession>A0A4S1CBK4</accession>
<keyword evidence="1 2" id="KW-0597">Phosphoprotein</keyword>
<dbReference type="CDD" id="cd00156">
    <property type="entry name" value="REC"/>
    <property type="match status" value="1"/>
</dbReference>
<dbReference type="InterPro" id="IPR007831">
    <property type="entry name" value="T2SS_GspE_N"/>
</dbReference>
<proteinExistence type="predicted"/>
<comment type="caution">
    <text evidence="4">The sequence shown here is derived from an EMBL/GenBank/DDBJ whole genome shotgun (WGS) entry which is preliminary data.</text>
</comment>
<sequence length="289" mass="32177">MNPSTEAAQQSKGSSRKKLGEIFVEQGILSALTVERLVGYARKKGKRFGTVLEELELVTPDELAEALALQHNLKFLGDFHRHRFSDELLRMVPPKVAMANLVFPLKLQGNRLAIATSDPTLRDVLQSIEKEHGVTVMPYVSTRREIMTAIKLHYLKSAPAAANDKKCVLIVDDDKAVSSFISASLRRKGYHAVCAGDGMEAFREIMSNRFDLVITDKEMPKLNGYAVLESLRTFPETEKVPVILITSTATVDEEATALKRGFFDFIPKPLREATLAVKVERALAMANEY</sequence>
<gene>
    <name evidence="4" type="ORF">E4633_19200</name>
</gene>
<dbReference type="Gene3D" id="3.30.300.160">
    <property type="entry name" value="Type II secretion system, protein E, N-terminal domain"/>
    <property type="match status" value="1"/>
</dbReference>
<dbReference type="Proteomes" id="UP000306416">
    <property type="component" value="Unassembled WGS sequence"/>
</dbReference>
<dbReference type="InterPro" id="IPR037257">
    <property type="entry name" value="T2SS_E_N_sf"/>
</dbReference>
<feature type="modified residue" description="4-aspartylphosphate" evidence="2">
    <location>
        <position position="216"/>
    </location>
</feature>